<dbReference type="InterPro" id="IPR000157">
    <property type="entry name" value="TIR_dom"/>
</dbReference>
<evidence type="ECO:0000259" key="1">
    <source>
        <dbReference type="Pfam" id="PF13676"/>
    </source>
</evidence>
<reference evidence="2 3" key="1">
    <citation type="submission" date="2019-05" db="EMBL/GenBank/DDBJ databases">
        <title>Another draft genome of Portunus trituberculatus and its Hox gene families provides insights of decapod evolution.</title>
        <authorList>
            <person name="Jeong J.-H."/>
            <person name="Song I."/>
            <person name="Kim S."/>
            <person name="Choi T."/>
            <person name="Kim D."/>
            <person name="Ryu S."/>
            <person name="Kim W."/>
        </authorList>
    </citation>
    <scope>NUCLEOTIDE SEQUENCE [LARGE SCALE GENOMIC DNA]</scope>
    <source>
        <tissue evidence="2">Muscle</tissue>
    </source>
</reference>
<comment type="caution">
    <text evidence="2">The sequence shown here is derived from an EMBL/GenBank/DDBJ whole genome shotgun (WGS) entry which is preliminary data.</text>
</comment>
<dbReference type="InterPro" id="IPR035897">
    <property type="entry name" value="Toll_tir_struct_dom_sf"/>
</dbReference>
<dbReference type="Proteomes" id="UP000324222">
    <property type="component" value="Unassembled WGS sequence"/>
</dbReference>
<dbReference type="AlphaFoldDB" id="A0A5B7D3N2"/>
<gene>
    <name evidence="2" type="ORF">E2C01_008936</name>
</gene>
<organism evidence="2 3">
    <name type="scientific">Portunus trituberculatus</name>
    <name type="common">Swimming crab</name>
    <name type="synonym">Neptunus trituberculatus</name>
    <dbReference type="NCBI Taxonomy" id="210409"/>
    <lineage>
        <taxon>Eukaryota</taxon>
        <taxon>Metazoa</taxon>
        <taxon>Ecdysozoa</taxon>
        <taxon>Arthropoda</taxon>
        <taxon>Crustacea</taxon>
        <taxon>Multicrustacea</taxon>
        <taxon>Malacostraca</taxon>
        <taxon>Eumalacostraca</taxon>
        <taxon>Eucarida</taxon>
        <taxon>Decapoda</taxon>
        <taxon>Pleocyemata</taxon>
        <taxon>Brachyura</taxon>
        <taxon>Eubrachyura</taxon>
        <taxon>Portunoidea</taxon>
        <taxon>Portunidae</taxon>
        <taxon>Portuninae</taxon>
        <taxon>Portunus</taxon>
    </lineage>
</organism>
<dbReference type="OrthoDB" id="6363638at2759"/>
<sequence length="209" mass="24491">MEITERQPHDQRELNELQSHLLRELAGLVGQERAERLYRNHVCRKHFLLVYGEGEKEKELVNKLKRCLRNKGEEVEDQWSISYGQNIQDGWHRLSSNAKAVVVLVSPTLLKNRQLCRYLSEIRHSHQDTTMPLFLEPLTPRSLPSSLAFLQQENAREVSQNHWNPDPFITFLLYQCRRRKHFCTKIKALNALVSELQDNPDYVCPCGTC</sequence>
<accession>A0A5B7D3N2</accession>
<dbReference type="SUPFAM" id="SSF52200">
    <property type="entry name" value="Toll/Interleukin receptor TIR domain"/>
    <property type="match status" value="1"/>
</dbReference>
<dbReference type="GO" id="GO:0007165">
    <property type="term" value="P:signal transduction"/>
    <property type="evidence" value="ECO:0007669"/>
    <property type="project" value="InterPro"/>
</dbReference>
<feature type="domain" description="TIR" evidence="1">
    <location>
        <begin position="56"/>
        <end position="147"/>
    </location>
</feature>
<proteinExistence type="predicted"/>
<name>A0A5B7D3N2_PORTR</name>
<dbReference type="Gene3D" id="3.40.50.10140">
    <property type="entry name" value="Toll/interleukin-1 receptor homology (TIR) domain"/>
    <property type="match status" value="1"/>
</dbReference>
<keyword evidence="3" id="KW-1185">Reference proteome</keyword>
<dbReference type="Pfam" id="PF13676">
    <property type="entry name" value="TIR_2"/>
    <property type="match status" value="1"/>
</dbReference>
<dbReference type="EMBL" id="VSRR010000480">
    <property type="protein sequence ID" value="MPC16118.1"/>
    <property type="molecule type" value="Genomic_DNA"/>
</dbReference>
<evidence type="ECO:0000313" key="3">
    <source>
        <dbReference type="Proteomes" id="UP000324222"/>
    </source>
</evidence>
<evidence type="ECO:0000313" key="2">
    <source>
        <dbReference type="EMBL" id="MPC16118.1"/>
    </source>
</evidence>
<protein>
    <recommendedName>
        <fullName evidence="1">TIR domain-containing protein</fullName>
    </recommendedName>
</protein>